<keyword evidence="1" id="KW-0732">Signal</keyword>
<dbReference type="KEGG" id="fas:105268386"/>
<organism evidence="2 3">
    <name type="scientific">Fopius arisanus</name>
    <dbReference type="NCBI Taxonomy" id="64838"/>
    <lineage>
        <taxon>Eukaryota</taxon>
        <taxon>Metazoa</taxon>
        <taxon>Ecdysozoa</taxon>
        <taxon>Arthropoda</taxon>
        <taxon>Hexapoda</taxon>
        <taxon>Insecta</taxon>
        <taxon>Pterygota</taxon>
        <taxon>Neoptera</taxon>
        <taxon>Endopterygota</taxon>
        <taxon>Hymenoptera</taxon>
        <taxon>Apocrita</taxon>
        <taxon>Ichneumonoidea</taxon>
        <taxon>Braconidae</taxon>
        <taxon>Opiinae</taxon>
        <taxon>Fopius</taxon>
    </lineage>
</organism>
<gene>
    <name evidence="3" type="primary">LOC105268386</name>
</gene>
<proteinExistence type="predicted"/>
<dbReference type="AlphaFoldDB" id="A0A9R1TBM5"/>
<keyword evidence="2" id="KW-1185">Reference proteome</keyword>
<dbReference type="Proteomes" id="UP000694866">
    <property type="component" value="Unplaced"/>
</dbReference>
<protein>
    <submittedName>
        <fullName evidence="3">Uncharacterized protein</fullName>
    </submittedName>
</protein>
<dbReference type="GeneID" id="105268386"/>
<evidence type="ECO:0000256" key="1">
    <source>
        <dbReference type="SAM" id="SignalP"/>
    </source>
</evidence>
<sequence>MKTPFVLLAVLFIQAEAFTVKEQRYFNFVIMNNKINKIANNVTTYLESVNDDVYQLALNFHANMSEIREKYGPMSYDYYDRKYSRLAHEFATKMSLSRDCAGYVADVLANNEKYQNITSELLDSILHYFKIEYEKIYAKMIDIRKALTEEEVDAFKCSTTFTGGDKDDHWNCAESVRIISFYR</sequence>
<reference evidence="3" key="1">
    <citation type="submission" date="2025-08" db="UniProtKB">
        <authorList>
            <consortium name="RefSeq"/>
        </authorList>
    </citation>
    <scope>IDENTIFICATION</scope>
    <source>
        <strain evidence="3">USDA-PBARC FA_bdor</strain>
        <tissue evidence="3">Whole organism</tissue>
    </source>
</reference>
<accession>A0A9R1TBM5</accession>
<feature type="signal peptide" evidence="1">
    <location>
        <begin position="1"/>
        <end position="17"/>
    </location>
</feature>
<evidence type="ECO:0000313" key="2">
    <source>
        <dbReference type="Proteomes" id="UP000694866"/>
    </source>
</evidence>
<feature type="chain" id="PRO_5040130347" evidence="1">
    <location>
        <begin position="18"/>
        <end position="183"/>
    </location>
</feature>
<evidence type="ECO:0000313" key="3">
    <source>
        <dbReference type="RefSeq" id="XP_011306216.1"/>
    </source>
</evidence>
<name>A0A9R1TBM5_9HYME</name>
<dbReference type="RefSeq" id="XP_011306216.1">
    <property type="nucleotide sequence ID" value="XM_011307914.1"/>
</dbReference>